<keyword evidence="3" id="KW-1185">Reference proteome</keyword>
<dbReference type="Pfam" id="PF01323">
    <property type="entry name" value="DSBA"/>
    <property type="match status" value="1"/>
</dbReference>
<protein>
    <submittedName>
        <fullName evidence="2">2-hydroxychromene-2-carboxylate isomerase</fullName>
    </submittedName>
</protein>
<dbReference type="GO" id="GO:0016491">
    <property type="term" value="F:oxidoreductase activity"/>
    <property type="evidence" value="ECO:0007669"/>
    <property type="project" value="InterPro"/>
</dbReference>
<dbReference type="AlphaFoldDB" id="A0A917GWS6"/>
<dbReference type="Gene3D" id="3.40.30.10">
    <property type="entry name" value="Glutaredoxin"/>
    <property type="match status" value="1"/>
</dbReference>
<dbReference type="InterPro" id="IPR001853">
    <property type="entry name" value="DSBA-like_thioredoxin_dom"/>
</dbReference>
<gene>
    <name evidence="2" type="ORF">GCM10010976_33210</name>
</gene>
<dbReference type="InterPro" id="IPR036249">
    <property type="entry name" value="Thioredoxin-like_sf"/>
</dbReference>
<reference evidence="2" key="1">
    <citation type="journal article" date="2014" name="Int. J. Syst. Evol. Microbiol.">
        <title>Complete genome sequence of Corynebacterium casei LMG S-19264T (=DSM 44701T), isolated from a smear-ripened cheese.</title>
        <authorList>
            <consortium name="US DOE Joint Genome Institute (JGI-PGF)"/>
            <person name="Walter F."/>
            <person name="Albersmeier A."/>
            <person name="Kalinowski J."/>
            <person name="Ruckert C."/>
        </authorList>
    </citation>
    <scope>NUCLEOTIDE SEQUENCE</scope>
    <source>
        <strain evidence="2">CGMCC 1.12751</strain>
    </source>
</reference>
<evidence type="ECO:0000313" key="2">
    <source>
        <dbReference type="EMBL" id="GGG59787.1"/>
    </source>
</evidence>
<name>A0A917GWS6_9FLAO</name>
<accession>A0A917GWS6</accession>
<evidence type="ECO:0000259" key="1">
    <source>
        <dbReference type="Pfam" id="PF01323"/>
    </source>
</evidence>
<dbReference type="PANTHER" id="PTHR13887">
    <property type="entry name" value="GLUTATHIONE S-TRANSFERASE KAPPA"/>
    <property type="match status" value="1"/>
</dbReference>
<dbReference type="Proteomes" id="UP000625976">
    <property type="component" value="Unassembled WGS sequence"/>
</dbReference>
<proteinExistence type="predicted"/>
<dbReference type="EMBL" id="BMFQ01000004">
    <property type="protein sequence ID" value="GGG59787.1"/>
    <property type="molecule type" value="Genomic_DNA"/>
</dbReference>
<feature type="domain" description="DSBA-like thioredoxin" evidence="1">
    <location>
        <begin position="7"/>
        <end position="208"/>
    </location>
</feature>
<dbReference type="RefSeq" id="WP_188466920.1">
    <property type="nucleotide sequence ID" value="NZ_BMFQ01000004.1"/>
</dbReference>
<reference evidence="2" key="2">
    <citation type="submission" date="2020-09" db="EMBL/GenBank/DDBJ databases">
        <authorList>
            <person name="Sun Q."/>
            <person name="Zhou Y."/>
        </authorList>
    </citation>
    <scope>NUCLEOTIDE SEQUENCE</scope>
    <source>
        <strain evidence="2">CGMCC 1.12751</strain>
    </source>
</reference>
<organism evidence="2 3">
    <name type="scientific">Bizionia arctica</name>
    <dbReference type="NCBI Taxonomy" id="1495645"/>
    <lineage>
        <taxon>Bacteria</taxon>
        <taxon>Pseudomonadati</taxon>
        <taxon>Bacteroidota</taxon>
        <taxon>Flavobacteriia</taxon>
        <taxon>Flavobacteriales</taxon>
        <taxon>Flavobacteriaceae</taxon>
        <taxon>Bizionia</taxon>
    </lineage>
</organism>
<keyword evidence="2" id="KW-0413">Isomerase</keyword>
<dbReference type="SUPFAM" id="SSF52833">
    <property type="entry name" value="Thioredoxin-like"/>
    <property type="match status" value="1"/>
</dbReference>
<dbReference type="GO" id="GO:0016853">
    <property type="term" value="F:isomerase activity"/>
    <property type="evidence" value="ECO:0007669"/>
    <property type="project" value="UniProtKB-KW"/>
</dbReference>
<dbReference type="CDD" id="cd03024">
    <property type="entry name" value="DsbA_FrnE"/>
    <property type="match status" value="1"/>
</dbReference>
<evidence type="ECO:0000313" key="3">
    <source>
        <dbReference type="Proteomes" id="UP000625976"/>
    </source>
</evidence>
<sequence length="214" mass="24221">MSDKIKINIVSDVVCPWCLIGYKRLQQAITEMELQDKVEIIWEPFELNPGLPAEGIDQYLYRSQKYGASKEETDVHKLRLAAMAEAEGFKFDLFDGMKVMNTKNVHILLDYAKGYGLQTELNSRLVASFFSERKDISDKDVLYKELLAVGLNADEGIKKLDDTEARKHVEQQLQYWKNQGVSGVPTMYFNDSEPVGGAQSVASYKQVLAEVLAN</sequence>
<dbReference type="PANTHER" id="PTHR13887:SF41">
    <property type="entry name" value="THIOREDOXIN SUPERFAMILY PROTEIN"/>
    <property type="match status" value="1"/>
</dbReference>
<comment type="caution">
    <text evidence="2">The sequence shown here is derived from an EMBL/GenBank/DDBJ whole genome shotgun (WGS) entry which is preliminary data.</text>
</comment>